<accession>A0ABW2GMV7</accession>
<evidence type="ECO:0000313" key="3">
    <source>
        <dbReference type="Proteomes" id="UP001596413"/>
    </source>
</evidence>
<name>A0ABW2GMV7_9ACTN</name>
<evidence type="ECO:0000256" key="1">
    <source>
        <dbReference type="SAM" id="MobiDB-lite"/>
    </source>
</evidence>
<feature type="region of interest" description="Disordered" evidence="1">
    <location>
        <begin position="53"/>
        <end position="85"/>
    </location>
</feature>
<feature type="compositionally biased region" description="Basic and acidic residues" evidence="1">
    <location>
        <begin position="62"/>
        <end position="72"/>
    </location>
</feature>
<organism evidence="2 3">
    <name type="scientific">Streptomyces polyrhachis</name>
    <dbReference type="NCBI Taxonomy" id="1282885"/>
    <lineage>
        <taxon>Bacteria</taxon>
        <taxon>Bacillati</taxon>
        <taxon>Actinomycetota</taxon>
        <taxon>Actinomycetes</taxon>
        <taxon>Kitasatosporales</taxon>
        <taxon>Streptomycetaceae</taxon>
        <taxon>Streptomyces</taxon>
    </lineage>
</organism>
<gene>
    <name evidence="2" type="ORF">ACFQLX_24620</name>
</gene>
<dbReference type="RefSeq" id="WP_386418594.1">
    <property type="nucleotide sequence ID" value="NZ_JBHSZO010000059.1"/>
</dbReference>
<proteinExistence type="predicted"/>
<keyword evidence="3" id="KW-1185">Reference proteome</keyword>
<dbReference type="Proteomes" id="UP001596413">
    <property type="component" value="Unassembled WGS sequence"/>
</dbReference>
<reference evidence="3" key="1">
    <citation type="journal article" date="2019" name="Int. J. Syst. Evol. Microbiol.">
        <title>The Global Catalogue of Microorganisms (GCM) 10K type strain sequencing project: providing services to taxonomists for standard genome sequencing and annotation.</title>
        <authorList>
            <consortium name="The Broad Institute Genomics Platform"/>
            <consortium name="The Broad Institute Genome Sequencing Center for Infectious Disease"/>
            <person name="Wu L."/>
            <person name="Ma J."/>
        </authorList>
    </citation>
    <scope>NUCLEOTIDE SEQUENCE [LARGE SCALE GENOMIC DNA]</scope>
    <source>
        <strain evidence="3">CGMCC 1.13681</strain>
    </source>
</reference>
<sequence>MTRLTAAGFTPRREERGEYIALVTQVPRPLSAEAWQQLYELLATADRWGLESRKGGLTADASVRKDPRDKQRQPGAEPSTAGEKQ</sequence>
<dbReference type="EMBL" id="JBHSZO010000059">
    <property type="protein sequence ID" value="MFC7221321.1"/>
    <property type="molecule type" value="Genomic_DNA"/>
</dbReference>
<evidence type="ECO:0000313" key="2">
    <source>
        <dbReference type="EMBL" id="MFC7221321.1"/>
    </source>
</evidence>
<protein>
    <submittedName>
        <fullName evidence="2">Uncharacterized protein</fullName>
    </submittedName>
</protein>
<comment type="caution">
    <text evidence="2">The sequence shown here is derived from an EMBL/GenBank/DDBJ whole genome shotgun (WGS) entry which is preliminary data.</text>
</comment>